<gene>
    <name evidence="2" type="ORF">BECKDK2373C_GA0170839_10813</name>
</gene>
<feature type="transmembrane region" description="Helical" evidence="1">
    <location>
        <begin position="170"/>
        <end position="192"/>
    </location>
</feature>
<dbReference type="EMBL" id="CAADEY010000081">
    <property type="protein sequence ID" value="VFJ60424.1"/>
    <property type="molecule type" value="Genomic_DNA"/>
</dbReference>
<sequence>MFVYPKNRIRIFTKIPSLRGNLSFYATVVVSALILAILPLLLLTNWSLIFIGISWTFLGVLTWLGYKTSLDIGRLEREIQAEREQCREWAEGQGVAGIVDGIKQQRRQLLANPELVPYEPLLQAPELCSSMLRELQDAYITGDALDVGRLDADLQHQAAARHGPVAERQAWAFMIGFLGTLTGILFQFFIAQETGIDVLFTDEFLGGAILAVTTTVQGVVTALYIHYRVSRLGTEFDRVIASVRTVFRRVFVPRLGGANQSELERFADRIAEQLSELLGGFLGALKGDLDTFLRELPAQIDNTISRLLEESVSVRIEEAMRVFAESMGLIKGSIKEAEKALQRGVGALERQIDRLILHPDETSKRLDDTLVQATRIAGVFETVADKVSGMVVALERVVDQLASLPPSPAVSAAHPQVSRDIDQLLQNLVRQQELMGNAIGQLGKLADGMGNLDDRINEQRDKILSNMKNLMLQQNTITQNNQGIVAKFKSIQQGITQTSEGLDKLGNEVAVIRHQVRSPRKAGMFSWPFGGNKRTKGA</sequence>
<feature type="transmembrane region" description="Helical" evidence="1">
    <location>
        <begin position="21"/>
        <end position="42"/>
    </location>
</feature>
<evidence type="ECO:0008006" key="3">
    <source>
        <dbReference type="Google" id="ProtNLM"/>
    </source>
</evidence>
<dbReference type="AlphaFoldDB" id="A0A450T1P4"/>
<feature type="transmembrane region" description="Helical" evidence="1">
    <location>
        <begin position="204"/>
        <end position="225"/>
    </location>
</feature>
<evidence type="ECO:0000256" key="1">
    <source>
        <dbReference type="SAM" id="Phobius"/>
    </source>
</evidence>
<name>A0A450T1P4_9GAMM</name>
<keyword evidence="1" id="KW-0472">Membrane</keyword>
<protein>
    <recommendedName>
        <fullName evidence="3">MotA/TolQ/ExbB proton channel domain-containing protein</fullName>
    </recommendedName>
</protein>
<reference evidence="2" key="1">
    <citation type="submission" date="2019-02" db="EMBL/GenBank/DDBJ databases">
        <authorList>
            <person name="Gruber-Vodicka R. H."/>
            <person name="Seah K. B. B."/>
        </authorList>
    </citation>
    <scope>NUCLEOTIDE SEQUENCE</scope>
    <source>
        <strain evidence="2">BECK_DK161</strain>
    </source>
</reference>
<keyword evidence="1" id="KW-1133">Transmembrane helix</keyword>
<keyword evidence="1" id="KW-0812">Transmembrane</keyword>
<accession>A0A450T1P4</accession>
<evidence type="ECO:0000313" key="2">
    <source>
        <dbReference type="EMBL" id="VFJ60424.1"/>
    </source>
</evidence>
<feature type="transmembrane region" description="Helical" evidence="1">
    <location>
        <begin position="48"/>
        <end position="66"/>
    </location>
</feature>
<organism evidence="2">
    <name type="scientific">Candidatus Kentrum sp. DK</name>
    <dbReference type="NCBI Taxonomy" id="2126562"/>
    <lineage>
        <taxon>Bacteria</taxon>
        <taxon>Pseudomonadati</taxon>
        <taxon>Pseudomonadota</taxon>
        <taxon>Gammaproteobacteria</taxon>
        <taxon>Candidatus Kentrum</taxon>
    </lineage>
</organism>
<proteinExistence type="predicted"/>